<dbReference type="Gene3D" id="1.10.600.10">
    <property type="entry name" value="Farnesyl Diphosphate Synthase"/>
    <property type="match status" value="1"/>
</dbReference>
<dbReference type="SUPFAM" id="SSF48576">
    <property type="entry name" value="Terpenoid synthases"/>
    <property type="match status" value="1"/>
</dbReference>
<dbReference type="InterPro" id="IPR008949">
    <property type="entry name" value="Isoprenoid_synthase_dom_sf"/>
</dbReference>
<dbReference type="PANTHER" id="PTHR31480">
    <property type="entry name" value="BIFUNCTIONAL LYCOPENE CYCLASE/PHYTOENE SYNTHASE"/>
    <property type="match status" value="1"/>
</dbReference>
<dbReference type="GO" id="GO:0004311">
    <property type="term" value="F:geranylgeranyl diphosphate synthase activity"/>
    <property type="evidence" value="ECO:0007669"/>
    <property type="project" value="InterPro"/>
</dbReference>
<dbReference type="GO" id="GO:0051996">
    <property type="term" value="F:squalene synthase [NAD(P)H] activity"/>
    <property type="evidence" value="ECO:0007669"/>
    <property type="project" value="UniProtKB-EC"/>
</dbReference>
<dbReference type="InterPro" id="IPR002060">
    <property type="entry name" value="Squ/phyt_synthse"/>
</dbReference>
<dbReference type="EC" id="2.5.1.21" evidence="1"/>
<dbReference type="InterPro" id="IPR033904">
    <property type="entry name" value="Trans_IPPS_HH"/>
</dbReference>
<dbReference type="InterPro" id="IPR044843">
    <property type="entry name" value="Trans_IPPS_bact-type"/>
</dbReference>
<dbReference type="SFLD" id="SFLDS00005">
    <property type="entry name" value="Isoprenoid_Synthase_Type_I"/>
    <property type="match status" value="1"/>
</dbReference>
<dbReference type="CDD" id="cd00683">
    <property type="entry name" value="Trans_IPPS_HH"/>
    <property type="match status" value="1"/>
</dbReference>
<keyword evidence="1" id="KW-0808">Transferase</keyword>
<protein>
    <submittedName>
        <fullName evidence="1">Squalene synthase HpnC</fullName>
        <ecNumber evidence="1">2.5.1.21</ecNumber>
    </submittedName>
</protein>
<gene>
    <name evidence="1" type="primary">hpnC</name>
    <name evidence="1" type="ORF">ENQ76_00265</name>
</gene>
<organism evidence="1">
    <name type="scientific">Schlesneria paludicola</name>
    <dbReference type="NCBI Taxonomy" id="360056"/>
    <lineage>
        <taxon>Bacteria</taxon>
        <taxon>Pseudomonadati</taxon>
        <taxon>Planctomycetota</taxon>
        <taxon>Planctomycetia</taxon>
        <taxon>Planctomycetales</taxon>
        <taxon>Planctomycetaceae</taxon>
        <taxon>Schlesneria</taxon>
    </lineage>
</organism>
<comment type="caution">
    <text evidence="1">The sequence shown here is derived from an EMBL/GenBank/DDBJ whole genome shotgun (WGS) entry which is preliminary data.</text>
</comment>
<dbReference type="AlphaFoldDB" id="A0A7C2NVC1"/>
<dbReference type="NCBIfam" id="TIGR03464">
    <property type="entry name" value="HpnC"/>
    <property type="match status" value="1"/>
</dbReference>
<dbReference type="SFLD" id="SFLDG01018">
    <property type="entry name" value="Squalene/Phytoene_Synthase_Lik"/>
    <property type="match status" value="1"/>
</dbReference>
<name>A0A7C2NVC1_9PLAN</name>
<sequence length="312" mass="36703">MSFTADLVMFGPAAVDRRAAPSRSEAETYCRRLATTHYENFPLVSWLLPRRLHQHFYNVYAYCRWADDLGDEVGDRDRSLELLAWWRRELERCYAGETEHPVFVALAGTIERFRIPQQPFADLISAFEQDQRVTEYDTFDQLRDYCRRSADPVGRIVLHLCEQYNDRNAAWSDSICTGLQLANFWQDVARDFDIGRIYLPREDYERFGYTREDFDRRTTNDPFLTLMRFEVDRARQWLRDGLPLVGHLPGRLRVDIDLFAHGGLKILDRIEQIGYRVWDRRPVVTKWDAAALLVQAIGRAGWSSLRGLRSRE</sequence>
<dbReference type="InterPro" id="IPR017827">
    <property type="entry name" value="HSQ_synthase_HpnC"/>
</dbReference>
<dbReference type="Pfam" id="PF00494">
    <property type="entry name" value="SQS_PSY"/>
    <property type="match status" value="1"/>
</dbReference>
<dbReference type="SFLD" id="SFLDG01212">
    <property type="entry name" value="Phytoene_synthase_like"/>
    <property type="match status" value="1"/>
</dbReference>
<evidence type="ECO:0000313" key="1">
    <source>
        <dbReference type="EMBL" id="HEN13889.1"/>
    </source>
</evidence>
<dbReference type="GO" id="GO:0016114">
    <property type="term" value="P:terpenoid biosynthetic process"/>
    <property type="evidence" value="ECO:0007669"/>
    <property type="project" value="UniProtKB-ARBA"/>
</dbReference>
<accession>A0A7C2NVC1</accession>
<dbReference type="EMBL" id="DSOK01000008">
    <property type="protein sequence ID" value="HEN13889.1"/>
    <property type="molecule type" value="Genomic_DNA"/>
</dbReference>
<proteinExistence type="predicted"/>
<reference evidence="1" key="1">
    <citation type="journal article" date="2020" name="mSystems">
        <title>Genome- and Community-Level Interaction Insights into Carbon Utilization and Element Cycling Functions of Hydrothermarchaeota in Hydrothermal Sediment.</title>
        <authorList>
            <person name="Zhou Z."/>
            <person name="Liu Y."/>
            <person name="Xu W."/>
            <person name="Pan J."/>
            <person name="Luo Z.H."/>
            <person name="Li M."/>
        </authorList>
    </citation>
    <scope>NUCLEOTIDE SEQUENCE [LARGE SCALE GENOMIC DNA]</scope>
    <source>
        <strain evidence="1">SpSt-339</strain>
    </source>
</reference>